<protein>
    <recommendedName>
        <fullName evidence="4">Alpha-galactosidase</fullName>
        <ecNumber evidence="4">3.2.1.-</ecNumber>
    </recommendedName>
</protein>
<comment type="subunit">
    <text evidence="4">Homodimer.</text>
</comment>
<dbReference type="WBParaSite" id="MBELARI_LOCUS20652">
    <property type="protein sequence ID" value="MBELARI_LOCUS20652"/>
    <property type="gene ID" value="MBELARI_LOCUS20652"/>
</dbReference>
<evidence type="ECO:0000256" key="1">
    <source>
        <dbReference type="ARBA" id="ARBA00009743"/>
    </source>
</evidence>
<dbReference type="PROSITE" id="PS00512">
    <property type="entry name" value="ALPHA_GALACTOSIDASE"/>
    <property type="match status" value="1"/>
</dbReference>
<evidence type="ECO:0000256" key="4">
    <source>
        <dbReference type="RuleBase" id="RU361168"/>
    </source>
</evidence>
<feature type="signal peptide" evidence="5">
    <location>
        <begin position="1"/>
        <end position="20"/>
    </location>
</feature>
<dbReference type="InterPro" id="IPR013780">
    <property type="entry name" value="Glyco_hydro_b"/>
</dbReference>
<dbReference type="Gene3D" id="2.60.40.1180">
    <property type="entry name" value="Golgi alpha-mannosidase II"/>
    <property type="match status" value="1"/>
</dbReference>
<dbReference type="InterPro" id="IPR000111">
    <property type="entry name" value="Glyco_hydro_27/36_CS"/>
</dbReference>
<evidence type="ECO:0000256" key="2">
    <source>
        <dbReference type="ARBA" id="ARBA00022801"/>
    </source>
</evidence>
<dbReference type="Gene3D" id="3.20.20.70">
    <property type="entry name" value="Aldolase class I"/>
    <property type="match status" value="1"/>
</dbReference>
<dbReference type="Pfam" id="PF16499">
    <property type="entry name" value="Melibiase_2"/>
    <property type="match status" value="1"/>
</dbReference>
<dbReference type="Proteomes" id="UP000887575">
    <property type="component" value="Unassembled WGS sequence"/>
</dbReference>
<evidence type="ECO:0000256" key="3">
    <source>
        <dbReference type="ARBA" id="ARBA00023295"/>
    </source>
</evidence>
<dbReference type="PRINTS" id="PR00740">
    <property type="entry name" value="GLHYDRLASE27"/>
</dbReference>
<evidence type="ECO:0000256" key="5">
    <source>
        <dbReference type="SAM" id="SignalP"/>
    </source>
</evidence>
<dbReference type="GO" id="GO:0004557">
    <property type="term" value="F:alpha-galactosidase activity"/>
    <property type="evidence" value="ECO:0007669"/>
    <property type="project" value="TreeGrafter"/>
</dbReference>
<feature type="chain" id="PRO_5041970747" description="Alpha-galactosidase" evidence="5">
    <location>
        <begin position="21"/>
        <end position="423"/>
    </location>
</feature>
<dbReference type="InterPro" id="IPR013785">
    <property type="entry name" value="Aldolase_TIM"/>
</dbReference>
<dbReference type="SUPFAM" id="SSF51011">
    <property type="entry name" value="Glycosyl hydrolase domain"/>
    <property type="match status" value="1"/>
</dbReference>
<evidence type="ECO:0000313" key="7">
    <source>
        <dbReference type="WBParaSite" id="MBELARI_LOCUS20652"/>
    </source>
</evidence>
<dbReference type="InterPro" id="IPR002241">
    <property type="entry name" value="Glyco_hydro_27"/>
</dbReference>
<evidence type="ECO:0000313" key="6">
    <source>
        <dbReference type="Proteomes" id="UP000887575"/>
    </source>
</evidence>
<accession>A0AAF3F4Q9</accession>
<dbReference type="FunFam" id="3.20.20.70:FF:000197">
    <property type="entry name" value="Alpha-galactosidase"/>
    <property type="match status" value="1"/>
</dbReference>
<keyword evidence="5" id="KW-0732">Signal</keyword>
<dbReference type="InterPro" id="IPR017853">
    <property type="entry name" value="GH"/>
</dbReference>
<name>A0AAF3F4Q9_9BILA</name>
<keyword evidence="2 4" id="KW-0378">Hydrolase</keyword>
<sequence>MILKVSILSLLFTKLSLINGLENGLARTPPMGWMSWAAFMCEIDCEKRPHECISERLYVTMADQMVKDGFRDAGYTSVHIDDCWMEKQRDSKEKLVADRARFPSGIRKLAQMMHDRNLKLGIYEDYGSATCAGYPGSKGYVETDAKTFEEWDTDYLKFDGCNVDVTEVIDGFKSMKRALSKRTKKMVYSCEWPLYLRVNNHTDWINYTDIAENCNMWRNFDDVYPSWSSILAIIDFYVENQDELAKAQGPGAWNDPDMILVGNESLTYEMAKSQMSIWCIWSAPLLISVDLRILKAEYREILLNRKAIAIDQDPMGKFGKMVQKDGDVRVFLKTIHPIDPLTNETSYAIAVFNKNPKQEKYHQFTLASLGIKSSLGKLKVEEIWSKKVLGIVEIDATIQVKTNPAGTLLFTANIVKNLENYIS</sequence>
<keyword evidence="3 4" id="KW-0326">Glycosidase</keyword>
<dbReference type="CDD" id="cd14792">
    <property type="entry name" value="GH27"/>
    <property type="match status" value="1"/>
</dbReference>
<dbReference type="PANTHER" id="PTHR11452">
    <property type="entry name" value="ALPHA-GALACTOSIDASE/ALPHA-N-ACETYLGALACTOSAMINIDASE"/>
    <property type="match status" value="1"/>
</dbReference>
<dbReference type="AlphaFoldDB" id="A0AAF3F4Q9"/>
<keyword evidence="4" id="KW-1015">Disulfide bond</keyword>
<dbReference type="GO" id="GO:0005737">
    <property type="term" value="C:cytoplasm"/>
    <property type="evidence" value="ECO:0007669"/>
    <property type="project" value="TreeGrafter"/>
</dbReference>
<keyword evidence="6" id="KW-1185">Reference proteome</keyword>
<dbReference type="PANTHER" id="PTHR11452:SF83">
    <property type="entry name" value="ALPHA-GALACTOSIDASE"/>
    <property type="match status" value="1"/>
</dbReference>
<dbReference type="GO" id="GO:0016139">
    <property type="term" value="P:glycoside catabolic process"/>
    <property type="evidence" value="ECO:0007669"/>
    <property type="project" value="TreeGrafter"/>
</dbReference>
<dbReference type="GO" id="GO:0009311">
    <property type="term" value="P:oligosaccharide metabolic process"/>
    <property type="evidence" value="ECO:0007669"/>
    <property type="project" value="TreeGrafter"/>
</dbReference>
<reference evidence="7" key="1">
    <citation type="submission" date="2024-02" db="UniProtKB">
        <authorList>
            <consortium name="WormBaseParasite"/>
        </authorList>
    </citation>
    <scope>IDENTIFICATION</scope>
</reference>
<comment type="similarity">
    <text evidence="1 4">Belongs to the glycosyl hydrolase 27 family.</text>
</comment>
<dbReference type="EC" id="3.2.1.-" evidence="4"/>
<proteinExistence type="inferred from homology"/>
<dbReference type="SUPFAM" id="SSF51445">
    <property type="entry name" value="(Trans)glycosidases"/>
    <property type="match status" value="1"/>
</dbReference>
<organism evidence="6 7">
    <name type="scientific">Mesorhabditis belari</name>
    <dbReference type="NCBI Taxonomy" id="2138241"/>
    <lineage>
        <taxon>Eukaryota</taxon>
        <taxon>Metazoa</taxon>
        <taxon>Ecdysozoa</taxon>
        <taxon>Nematoda</taxon>
        <taxon>Chromadorea</taxon>
        <taxon>Rhabditida</taxon>
        <taxon>Rhabditina</taxon>
        <taxon>Rhabditomorpha</taxon>
        <taxon>Rhabditoidea</taxon>
        <taxon>Rhabditidae</taxon>
        <taxon>Mesorhabditinae</taxon>
        <taxon>Mesorhabditis</taxon>
    </lineage>
</organism>